<protein>
    <submittedName>
        <fullName evidence="3">Oxidoreductase, short chain dehydrogenase/reductase family protein, 3-oxoacyl-(Acyl-carrier-protein) reductase</fullName>
        <ecNumber evidence="3">1.1.1.100</ecNumber>
    </submittedName>
</protein>
<dbReference type="InterPro" id="IPR036291">
    <property type="entry name" value="NAD(P)-bd_dom_sf"/>
</dbReference>
<proteinExistence type="inferred from homology"/>
<keyword evidence="2 3" id="KW-0560">Oxidoreductase</keyword>
<dbReference type="GO" id="GO:0004316">
    <property type="term" value="F:3-oxoacyl-[acyl-carrier-protein] reductase (NADPH) activity"/>
    <property type="evidence" value="ECO:0007669"/>
    <property type="project" value="UniProtKB-EC"/>
</dbReference>
<dbReference type="RefSeq" id="WP_213483438.1">
    <property type="nucleotide sequence ID" value="NZ_CAJRAY010000017.1"/>
</dbReference>
<dbReference type="PRINTS" id="PR00080">
    <property type="entry name" value="SDRFAMILY"/>
</dbReference>
<dbReference type="PRINTS" id="PR00081">
    <property type="entry name" value="GDHRDH"/>
</dbReference>
<evidence type="ECO:0000256" key="2">
    <source>
        <dbReference type="ARBA" id="ARBA00023002"/>
    </source>
</evidence>
<dbReference type="Gene3D" id="3.40.50.720">
    <property type="entry name" value="NAD(P)-binding Rossmann-like Domain"/>
    <property type="match status" value="1"/>
</dbReference>
<evidence type="ECO:0000313" key="4">
    <source>
        <dbReference type="Proteomes" id="UP000681526"/>
    </source>
</evidence>
<gene>
    <name evidence="3" type="primary">txxe 243-fabG</name>
    <name evidence="3" type="ORF">TXXE_03180</name>
</gene>
<dbReference type="InterPro" id="IPR020904">
    <property type="entry name" value="Sc_DH/Rdtase_CS"/>
</dbReference>
<dbReference type="InterPro" id="IPR002347">
    <property type="entry name" value="SDR_fam"/>
</dbReference>
<dbReference type="CDD" id="cd05233">
    <property type="entry name" value="SDR_c"/>
    <property type="match status" value="1"/>
</dbReference>
<evidence type="ECO:0000256" key="1">
    <source>
        <dbReference type="ARBA" id="ARBA00006484"/>
    </source>
</evidence>
<accession>A0ABN7RSC2</accession>
<evidence type="ECO:0000313" key="3">
    <source>
        <dbReference type="EMBL" id="CAG5079451.1"/>
    </source>
</evidence>
<dbReference type="PANTHER" id="PTHR43639:SF1">
    <property type="entry name" value="SHORT-CHAIN DEHYDROGENASE_REDUCTASE FAMILY PROTEIN"/>
    <property type="match status" value="1"/>
</dbReference>
<dbReference type="PROSITE" id="PS00061">
    <property type="entry name" value="ADH_SHORT"/>
    <property type="match status" value="1"/>
</dbReference>
<organism evidence="3 4">
    <name type="scientific">Thermobacillus xylanilyticus</name>
    <dbReference type="NCBI Taxonomy" id="76633"/>
    <lineage>
        <taxon>Bacteria</taxon>
        <taxon>Bacillati</taxon>
        <taxon>Bacillota</taxon>
        <taxon>Bacilli</taxon>
        <taxon>Bacillales</taxon>
        <taxon>Paenibacillaceae</taxon>
        <taxon>Thermobacillus</taxon>
    </lineage>
</organism>
<sequence>MRLREKNVFLTEADSSAGRAIFRRLAAEGASFILNSASNGAAIREELDRIRASGCKVMVVNLDLCSRDDVDRMLETASREIGEVDILVHNNDLTEPGTIEHGSEDWFRRLIHYNAKSAFICTQAVGGRMAGRRRGKIVFVSSIHAEKPTGSSFPYSASKGAVKMLTREAALRLGRSGVSVNSIEFGPVEGDDERFRSDLSLLYEHYRYKVPNAVLGTHDDLAETVLFLASDDSRYINGADIRVDGGFLMHYLDGKMKRTAE</sequence>
<dbReference type="PANTHER" id="PTHR43639">
    <property type="entry name" value="OXIDOREDUCTASE, SHORT-CHAIN DEHYDROGENASE/REDUCTASE FAMILY (AFU_ORTHOLOGUE AFUA_5G02870)"/>
    <property type="match status" value="1"/>
</dbReference>
<reference evidence="3 4" key="1">
    <citation type="submission" date="2021-04" db="EMBL/GenBank/DDBJ databases">
        <authorList>
            <person name="Rakotoarivonina H."/>
        </authorList>
    </citation>
    <scope>NUCLEOTIDE SEQUENCE [LARGE SCALE GENOMIC DNA]</scope>
    <source>
        <strain evidence="3 4">XE</strain>
    </source>
</reference>
<dbReference type="Proteomes" id="UP000681526">
    <property type="component" value="Unassembled WGS sequence"/>
</dbReference>
<comment type="caution">
    <text evidence="3">The sequence shown here is derived from an EMBL/GenBank/DDBJ whole genome shotgun (WGS) entry which is preliminary data.</text>
</comment>
<dbReference type="Pfam" id="PF13561">
    <property type="entry name" value="adh_short_C2"/>
    <property type="match status" value="1"/>
</dbReference>
<dbReference type="EC" id="1.1.1.100" evidence="3"/>
<dbReference type="EMBL" id="CAJRAY010000017">
    <property type="protein sequence ID" value="CAG5079451.1"/>
    <property type="molecule type" value="Genomic_DNA"/>
</dbReference>
<dbReference type="SUPFAM" id="SSF51735">
    <property type="entry name" value="NAD(P)-binding Rossmann-fold domains"/>
    <property type="match status" value="1"/>
</dbReference>
<comment type="similarity">
    <text evidence="1">Belongs to the short-chain dehydrogenases/reductases (SDR) family.</text>
</comment>
<keyword evidence="4" id="KW-1185">Reference proteome</keyword>
<name>A0ABN7RSC2_THEXY</name>